<comment type="catalytic activity">
    <reaction evidence="9">
        <text>a 3'-end 2',3'-cyclophospho-ribonucleotide-RNA + a 5'-end dephospho-ribonucleoside-RNA + GTP + H2O = a ribonucleotidyl-ribonucleotide-RNA + GMP + diphosphate + H(+)</text>
        <dbReference type="Rhea" id="RHEA:68080"/>
        <dbReference type="Rhea" id="RHEA-COMP:10464"/>
        <dbReference type="Rhea" id="RHEA-COMP:13936"/>
        <dbReference type="Rhea" id="RHEA-COMP:17355"/>
        <dbReference type="ChEBI" id="CHEBI:15377"/>
        <dbReference type="ChEBI" id="CHEBI:15378"/>
        <dbReference type="ChEBI" id="CHEBI:33019"/>
        <dbReference type="ChEBI" id="CHEBI:37565"/>
        <dbReference type="ChEBI" id="CHEBI:58115"/>
        <dbReference type="ChEBI" id="CHEBI:83064"/>
        <dbReference type="ChEBI" id="CHEBI:138284"/>
        <dbReference type="ChEBI" id="CHEBI:173118"/>
        <dbReference type="EC" id="6.5.1.8"/>
    </reaction>
</comment>
<evidence type="ECO:0000256" key="7">
    <source>
        <dbReference type="ARBA" id="ARBA00023211"/>
    </source>
</evidence>
<dbReference type="InterPro" id="IPR036025">
    <property type="entry name" value="RtcB-like_sf"/>
</dbReference>
<dbReference type="EMBL" id="DTAR01000063">
    <property type="protein sequence ID" value="HGM97558.1"/>
    <property type="molecule type" value="Genomic_DNA"/>
</dbReference>
<feature type="binding site" evidence="11">
    <location>
        <begin position="382"/>
        <end position="385"/>
    </location>
    <ligand>
        <name>GMP</name>
        <dbReference type="ChEBI" id="CHEBI:58115"/>
    </ligand>
</feature>
<dbReference type="InterPro" id="IPR001233">
    <property type="entry name" value="RtcB"/>
</dbReference>
<dbReference type="Gene3D" id="3.90.1860.10">
    <property type="entry name" value="tRNA-splicing ligase RtcB"/>
    <property type="match status" value="1"/>
</dbReference>
<dbReference type="GO" id="GO:0005525">
    <property type="term" value="F:GTP binding"/>
    <property type="evidence" value="ECO:0007669"/>
    <property type="project" value="UniProtKB-KW"/>
</dbReference>
<evidence type="ECO:0000313" key="14">
    <source>
        <dbReference type="EMBL" id="HGM97558.1"/>
    </source>
</evidence>
<dbReference type="AlphaFoldDB" id="A0A7V4ABD7"/>
<reference evidence="14" key="1">
    <citation type="journal article" date="2020" name="mSystems">
        <title>Genome- and Community-Level Interaction Insights into Carbon Utilization and Element Cycling Functions of Hydrothermarchaeota in Hydrothermal Sediment.</title>
        <authorList>
            <person name="Zhou Z."/>
            <person name="Liu Y."/>
            <person name="Xu W."/>
            <person name="Pan J."/>
            <person name="Luo Z.H."/>
            <person name="Li M."/>
        </authorList>
    </citation>
    <scope>NUCLEOTIDE SEQUENCE [LARGE SCALE GENOMIC DNA]</scope>
    <source>
        <strain evidence="14">SpSt-626</strain>
    </source>
</reference>
<evidence type="ECO:0000256" key="2">
    <source>
        <dbReference type="ARBA" id="ARBA00022598"/>
    </source>
</evidence>
<feature type="binding site" evidence="11">
    <location>
        <begin position="207"/>
        <end position="211"/>
    </location>
    <ligand>
        <name>GMP</name>
        <dbReference type="ChEBI" id="CHEBI:58115"/>
    </ligand>
</feature>
<keyword evidence="3 12" id="KW-0479">Metal-binding</keyword>
<dbReference type="FunFam" id="3.90.1860.10:FF:000001">
    <property type="entry name" value="tRNA-splicing ligase RtcB homolog"/>
    <property type="match status" value="1"/>
</dbReference>
<keyword evidence="5" id="KW-0692">RNA repair</keyword>
<comment type="similarity">
    <text evidence="1 13">Belongs to the RtcB family.</text>
</comment>
<feature type="binding site" evidence="12">
    <location>
        <position position="239"/>
    </location>
    <ligand>
        <name>Mn(2+)</name>
        <dbReference type="ChEBI" id="CHEBI:29035"/>
        <label>2</label>
    </ligand>
</feature>
<feature type="binding site" evidence="11">
    <location>
        <position position="389"/>
    </location>
    <ligand>
        <name>GMP</name>
        <dbReference type="ChEBI" id="CHEBI:58115"/>
    </ligand>
</feature>
<keyword evidence="4 11" id="KW-0547">Nucleotide-binding</keyword>
<keyword evidence="7 12" id="KW-0464">Manganese</keyword>
<feature type="binding site" evidence="11">
    <location>
        <begin position="333"/>
        <end position="334"/>
    </location>
    <ligand>
        <name>GMP</name>
        <dbReference type="ChEBI" id="CHEBI:58115"/>
    </ligand>
</feature>
<keyword evidence="2 13" id="KW-0436">Ligase</keyword>
<comment type="cofactor">
    <cofactor evidence="12 13">
        <name>Mn(2+)</name>
        <dbReference type="ChEBI" id="CHEBI:29035"/>
    </cofactor>
    <text evidence="12 13">Binds 2 manganese ions per subunit.</text>
</comment>
<evidence type="ECO:0000256" key="11">
    <source>
        <dbReference type="PIRSR" id="PIRSR601233-2"/>
    </source>
</evidence>
<keyword evidence="6 11" id="KW-0342">GTP-binding</keyword>
<proteinExistence type="inferred from homology"/>
<feature type="binding site" evidence="11">
    <location>
        <begin position="408"/>
        <end position="411"/>
    </location>
    <ligand>
        <name>GMP</name>
        <dbReference type="ChEBI" id="CHEBI:58115"/>
    </ligand>
</feature>
<evidence type="ECO:0000256" key="6">
    <source>
        <dbReference type="ARBA" id="ARBA00023134"/>
    </source>
</evidence>
<evidence type="ECO:0000256" key="4">
    <source>
        <dbReference type="ARBA" id="ARBA00022741"/>
    </source>
</evidence>
<evidence type="ECO:0000256" key="8">
    <source>
        <dbReference type="ARBA" id="ARBA00047746"/>
    </source>
</evidence>
<evidence type="ECO:0000256" key="1">
    <source>
        <dbReference type="ARBA" id="ARBA00008071"/>
    </source>
</evidence>
<protein>
    <recommendedName>
        <fullName evidence="13">tRNA-splicing ligase RtcB</fullName>
        <ecNumber evidence="13">6.5.1.-</ecNumber>
    </recommendedName>
</protein>
<evidence type="ECO:0000256" key="3">
    <source>
        <dbReference type="ARBA" id="ARBA00022723"/>
    </source>
</evidence>
<gene>
    <name evidence="13" type="primary">rtcB</name>
    <name evidence="14" type="ORF">ENT96_00710</name>
</gene>
<dbReference type="EC" id="6.5.1.-" evidence="13"/>
<dbReference type="GO" id="GO:0170057">
    <property type="term" value="F:RNA ligase (GTP) activity"/>
    <property type="evidence" value="ECO:0007669"/>
    <property type="project" value="UniProtKB-EC"/>
</dbReference>
<evidence type="ECO:0000256" key="12">
    <source>
        <dbReference type="PIRSR" id="PIRSR601233-3"/>
    </source>
</evidence>
<dbReference type="GO" id="GO:0042245">
    <property type="term" value="P:RNA repair"/>
    <property type="evidence" value="ECO:0007669"/>
    <property type="project" value="UniProtKB-KW"/>
</dbReference>
<dbReference type="GO" id="GO:0046872">
    <property type="term" value="F:metal ion binding"/>
    <property type="evidence" value="ECO:0007669"/>
    <property type="project" value="UniProtKB-UniRule"/>
</dbReference>
<feature type="binding site" evidence="12">
    <location>
        <position position="333"/>
    </location>
    <ligand>
        <name>Mn(2+)</name>
        <dbReference type="ChEBI" id="CHEBI:29035"/>
        <label>2</label>
    </ligand>
</feature>
<evidence type="ECO:0000256" key="9">
    <source>
        <dbReference type="ARBA" id="ARBA00049514"/>
    </source>
</evidence>
<feature type="active site" description="GMP-histidine intermediate" evidence="10">
    <location>
        <position position="408"/>
    </location>
</feature>
<dbReference type="SUPFAM" id="SSF103365">
    <property type="entry name" value="Hypothetical protein PH1602"/>
    <property type="match status" value="1"/>
</dbReference>
<feature type="binding site" evidence="12">
    <location>
        <position position="208"/>
    </location>
    <ligand>
        <name>Mn(2+)</name>
        <dbReference type="ChEBI" id="CHEBI:29035"/>
        <label>1</label>
    </ligand>
</feature>
<feature type="binding site" evidence="12">
    <location>
        <position position="100"/>
    </location>
    <ligand>
        <name>Mn(2+)</name>
        <dbReference type="ChEBI" id="CHEBI:29035"/>
        <label>1</label>
    </ligand>
</feature>
<dbReference type="GO" id="GO:0006396">
    <property type="term" value="P:RNA processing"/>
    <property type="evidence" value="ECO:0007669"/>
    <property type="project" value="InterPro"/>
</dbReference>
<dbReference type="PANTHER" id="PTHR11118:SF1">
    <property type="entry name" value="RNA-SPLICING LIGASE RTCB HOMOLOG"/>
    <property type="match status" value="1"/>
</dbReference>
<comment type="catalytic activity">
    <reaction evidence="8">
        <text>a 3'-end 3'-phospho-ribonucleotide-RNA + a 5'-end dephospho-ribonucleoside-RNA + GTP = a ribonucleotidyl-ribonucleotide-RNA + GMP + diphosphate</text>
        <dbReference type="Rhea" id="RHEA:68076"/>
        <dbReference type="Rhea" id="RHEA-COMP:10463"/>
        <dbReference type="Rhea" id="RHEA-COMP:13936"/>
        <dbReference type="Rhea" id="RHEA-COMP:17355"/>
        <dbReference type="ChEBI" id="CHEBI:33019"/>
        <dbReference type="ChEBI" id="CHEBI:37565"/>
        <dbReference type="ChEBI" id="CHEBI:58115"/>
        <dbReference type="ChEBI" id="CHEBI:83062"/>
        <dbReference type="ChEBI" id="CHEBI:138284"/>
        <dbReference type="ChEBI" id="CHEBI:173118"/>
        <dbReference type="EC" id="6.5.1.8"/>
    </reaction>
</comment>
<comment type="caution">
    <text evidence="14">The sequence shown here is derived from an EMBL/GenBank/DDBJ whole genome shotgun (WGS) entry which is preliminary data.</text>
</comment>
<evidence type="ECO:0000256" key="10">
    <source>
        <dbReference type="PIRSR" id="PIRSR601233-1"/>
    </source>
</evidence>
<dbReference type="PANTHER" id="PTHR11118">
    <property type="entry name" value="RNA-SPLICING LIGASE RTCB HOMOLOG"/>
    <property type="match status" value="1"/>
</dbReference>
<evidence type="ECO:0000256" key="5">
    <source>
        <dbReference type="ARBA" id="ARBA00022800"/>
    </source>
</evidence>
<accession>A0A7V4ABD7</accession>
<comment type="subunit">
    <text evidence="13">Monomer.</text>
</comment>
<name>A0A7V4ABD7_UNCW3</name>
<feature type="binding site" evidence="11">
    <location>
        <position position="484"/>
    </location>
    <ligand>
        <name>GMP</name>
        <dbReference type="ChEBI" id="CHEBI:58115"/>
    </ligand>
</feature>
<evidence type="ECO:0000256" key="13">
    <source>
        <dbReference type="RuleBase" id="RU371113"/>
    </source>
</evidence>
<sequence length="485" mass="54048">MEKVWKGPLEKIDEYRWRIPKSYKSSMRVDGIIYASSKMINSILQDMAPEQVANVATLPGIQKYSLAMPDIHWGYGFAIGGVAAMDEDEGVISPGGVGYDINCGVRILRTDLKYEEVLKYLDKLLDSLFYNVPSGVGSEGKIKVSERELKEVMVKGARWAVERGFGWKEDLERTEEKGEMKGANPDKVSRRAIERGLPQLGSLGSGNHFLELQKVEKIFDKEIAEKMGLFEGNVCIMIHCGSRGLGHQIADDYIKVMMRAMEKYKISLPDKQLACAPFKSPEGQDYFSAMICAANYAWCNRQMIAHWVRESFEKVFGKSSEELGMKMIYDVAHNIAKREIHIIDNKEKSVIVHRKGATRAFPKNHKDVPDCYKDIGQPVLIPGSMGTGSYILVGTEKAMEETFGSTCHGAGRVLSRSAAIKRAKGRDIEAELKKVGVKLKAASKETVWEEIPEAYKNLDMVVEVVHGAGISKKVARLVPFGVVKG</sequence>
<organism evidence="14">
    <name type="scientific">candidate division WOR-3 bacterium</name>
    <dbReference type="NCBI Taxonomy" id="2052148"/>
    <lineage>
        <taxon>Bacteria</taxon>
        <taxon>Bacteria division WOR-3</taxon>
    </lineage>
</organism>
<dbReference type="PROSITE" id="PS01288">
    <property type="entry name" value="UPF0027"/>
    <property type="match status" value="1"/>
</dbReference>
<dbReference type="GO" id="GO:0003972">
    <property type="term" value="F:RNA ligase (ATP) activity"/>
    <property type="evidence" value="ECO:0007669"/>
    <property type="project" value="TreeGrafter"/>
</dbReference>
<dbReference type="Pfam" id="PF01139">
    <property type="entry name" value="RtcB"/>
    <property type="match status" value="1"/>
</dbReference>